<organism evidence="1 2">
    <name type="scientific">Kribbella lupini</name>
    <dbReference type="NCBI Taxonomy" id="291602"/>
    <lineage>
        <taxon>Bacteria</taxon>
        <taxon>Bacillati</taxon>
        <taxon>Actinomycetota</taxon>
        <taxon>Actinomycetes</taxon>
        <taxon>Propionibacteriales</taxon>
        <taxon>Kribbellaceae</taxon>
        <taxon>Kribbella</taxon>
    </lineage>
</organism>
<accession>A0ABP4NI43</accession>
<name>A0ABP4NI43_9ACTN</name>
<dbReference type="EMBL" id="BAAANC010000005">
    <property type="protein sequence ID" value="GAA1560732.1"/>
    <property type="molecule type" value="Genomic_DNA"/>
</dbReference>
<proteinExistence type="predicted"/>
<comment type="caution">
    <text evidence="1">The sequence shown here is derived from an EMBL/GenBank/DDBJ whole genome shotgun (WGS) entry which is preliminary data.</text>
</comment>
<reference evidence="2" key="1">
    <citation type="journal article" date="2019" name="Int. J. Syst. Evol. Microbiol.">
        <title>The Global Catalogue of Microorganisms (GCM) 10K type strain sequencing project: providing services to taxonomists for standard genome sequencing and annotation.</title>
        <authorList>
            <consortium name="The Broad Institute Genomics Platform"/>
            <consortium name="The Broad Institute Genome Sequencing Center for Infectious Disease"/>
            <person name="Wu L."/>
            <person name="Ma J."/>
        </authorList>
    </citation>
    <scope>NUCLEOTIDE SEQUENCE [LARGE SCALE GENOMIC DNA]</scope>
    <source>
        <strain evidence="2">JCM 14303</strain>
    </source>
</reference>
<dbReference type="RefSeq" id="WP_344183406.1">
    <property type="nucleotide sequence ID" value="NZ_BAAANC010000005.1"/>
</dbReference>
<keyword evidence="2" id="KW-1185">Reference proteome</keyword>
<protein>
    <submittedName>
        <fullName evidence="1">Uncharacterized protein</fullName>
    </submittedName>
</protein>
<sequence>MKSNRTKHTVLGVQAFDDAGHWTYQPSNSDELTNVTGNRVVVDVAHTW</sequence>
<gene>
    <name evidence="1" type="ORF">GCM10009741_77470</name>
</gene>
<evidence type="ECO:0000313" key="1">
    <source>
        <dbReference type="EMBL" id="GAA1560732.1"/>
    </source>
</evidence>
<evidence type="ECO:0000313" key="2">
    <source>
        <dbReference type="Proteomes" id="UP001500363"/>
    </source>
</evidence>
<dbReference type="Proteomes" id="UP001500363">
    <property type="component" value="Unassembled WGS sequence"/>
</dbReference>